<dbReference type="EMBL" id="VORO01000008">
    <property type="protein sequence ID" value="TXD89294.1"/>
    <property type="molecule type" value="Genomic_DNA"/>
</dbReference>
<dbReference type="Proteomes" id="UP000321578">
    <property type="component" value="Unassembled WGS sequence"/>
</dbReference>
<protein>
    <recommendedName>
        <fullName evidence="1">DUF6876 domain-containing protein</fullName>
    </recommendedName>
</protein>
<keyword evidence="3" id="KW-1185">Reference proteome</keyword>
<gene>
    <name evidence="2" type="ORF">ESY86_09650</name>
</gene>
<feature type="domain" description="DUF6876" evidence="1">
    <location>
        <begin position="8"/>
        <end position="126"/>
    </location>
</feature>
<dbReference type="Pfam" id="PF21781">
    <property type="entry name" value="DUF6876"/>
    <property type="match status" value="1"/>
</dbReference>
<accession>A0A5C6ZIH2</accession>
<name>A0A5C6ZIH2_9FLAO</name>
<sequence length="126" mass="14682">MKTQANIILEGLKQFYGSDTYYEIPLIKTRYTCGIKYLAENANCYWLVSDASLMAKTLMTKTEFVTIDFKRLSRKKQDYTGHEAQLIYTDGNENVLECHGYSVSDFPLDELRLFFVNNMLMLPSEY</sequence>
<evidence type="ECO:0000313" key="3">
    <source>
        <dbReference type="Proteomes" id="UP000321578"/>
    </source>
</evidence>
<evidence type="ECO:0000259" key="1">
    <source>
        <dbReference type="Pfam" id="PF21781"/>
    </source>
</evidence>
<dbReference type="InterPro" id="IPR049241">
    <property type="entry name" value="DUF6876"/>
</dbReference>
<dbReference type="RefSeq" id="WP_147086373.1">
    <property type="nucleotide sequence ID" value="NZ_VORM01000008.1"/>
</dbReference>
<comment type="caution">
    <text evidence="2">The sequence shown here is derived from an EMBL/GenBank/DDBJ whole genome shotgun (WGS) entry which is preliminary data.</text>
</comment>
<dbReference type="OrthoDB" id="1441652at2"/>
<proteinExistence type="predicted"/>
<reference evidence="2 3" key="1">
    <citation type="submission" date="2019-08" db="EMBL/GenBank/DDBJ databases">
        <title>Genomes of Subsaximicrobium wynnwilliamsii strains.</title>
        <authorList>
            <person name="Bowman J.P."/>
        </authorList>
    </citation>
    <scope>NUCLEOTIDE SEQUENCE [LARGE SCALE GENOMIC DNA]</scope>
    <source>
        <strain evidence="2 3">2-80-2</strain>
    </source>
</reference>
<organism evidence="2 3">
    <name type="scientific">Subsaximicrobium wynnwilliamsii</name>
    <dbReference type="NCBI Taxonomy" id="291179"/>
    <lineage>
        <taxon>Bacteria</taxon>
        <taxon>Pseudomonadati</taxon>
        <taxon>Bacteroidota</taxon>
        <taxon>Flavobacteriia</taxon>
        <taxon>Flavobacteriales</taxon>
        <taxon>Flavobacteriaceae</taxon>
        <taxon>Subsaximicrobium</taxon>
    </lineage>
</organism>
<dbReference type="AlphaFoldDB" id="A0A5C6ZIH2"/>
<evidence type="ECO:0000313" key="2">
    <source>
        <dbReference type="EMBL" id="TXD89294.1"/>
    </source>
</evidence>